<evidence type="ECO:0000256" key="7">
    <source>
        <dbReference type="ARBA" id="ARBA00022723"/>
    </source>
</evidence>
<evidence type="ECO:0000313" key="21">
    <source>
        <dbReference type="Proteomes" id="UP000309340"/>
    </source>
</evidence>
<dbReference type="AlphaFoldDB" id="A0A4U0XXV6"/>
<feature type="region of interest" description="Disordered" evidence="17">
    <location>
        <begin position="459"/>
        <end position="480"/>
    </location>
</feature>
<dbReference type="GO" id="GO:0004181">
    <property type="term" value="F:metallocarboxypeptidase activity"/>
    <property type="evidence" value="ECO:0007669"/>
    <property type="project" value="InterPro"/>
</dbReference>
<evidence type="ECO:0000256" key="1">
    <source>
        <dbReference type="ARBA" id="ARBA00001947"/>
    </source>
</evidence>
<evidence type="ECO:0000256" key="17">
    <source>
        <dbReference type="SAM" id="MobiDB-lite"/>
    </source>
</evidence>
<dbReference type="Gene3D" id="3.40.630.10">
    <property type="entry name" value="Zn peptidases"/>
    <property type="match status" value="1"/>
</dbReference>
<evidence type="ECO:0000256" key="13">
    <source>
        <dbReference type="ARBA" id="ARBA00025210"/>
    </source>
</evidence>
<keyword evidence="11" id="KW-0482">Metalloprotease</keyword>
<proteinExistence type="inferred from homology"/>
<accession>A0A4U0XXV6</accession>
<comment type="caution">
    <text evidence="16">Lacks conserved residue(s) required for the propagation of feature annotation.</text>
</comment>
<dbReference type="STRING" id="329884.A0A4U0XXV6"/>
<dbReference type="PROSITE" id="PS52035">
    <property type="entry name" value="PEPTIDASE_M14"/>
    <property type="match status" value="1"/>
</dbReference>
<name>A0A4U0XXV6_9PEZI</name>
<gene>
    <name evidence="20" type="ORF">B0A55_01799</name>
</gene>
<comment type="function">
    <text evidence="13">Inactive carboxypeptidase that may play a role in cell wall organization and biogenesis.</text>
</comment>
<reference evidence="20 21" key="1">
    <citation type="submission" date="2017-03" db="EMBL/GenBank/DDBJ databases">
        <title>Genomes of endolithic fungi from Antarctica.</title>
        <authorList>
            <person name="Coleine C."/>
            <person name="Masonjones S."/>
            <person name="Stajich J.E."/>
        </authorList>
    </citation>
    <scope>NUCLEOTIDE SEQUENCE [LARGE SCALE GENOMIC DNA]</scope>
    <source>
        <strain evidence="20 21">CCFEE 5184</strain>
    </source>
</reference>
<evidence type="ECO:0000256" key="14">
    <source>
        <dbReference type="ARBA" id="ARBA00026187"/>
    </source>
</evidence>
<feature type="compositionally biased region" description="Polar residues" evidence="17">
    <location>
        <begin position="459"/>
        <end position="477"/>
    </location>
</feature>
<evidence type="ECO:0000259" key="19">
    <source>
        <dbReference type="PROSITE" id="PS52035"/>
    </source>
</evidence>
<dbReference type="PANTHER" id="PTHR11705:SF147">
    <property type="entry name" value="INACTIVE METALLOCARBOXYPEPTIDASE ECM14"/>
    <property type="match status" value="1"/>
</dbReference>
<dbReference type="Pfam" id="PF00246">
    <property type="entry name" value="Peptidase_M14"/>
    <property type="match status" value="1"/>
</dbReference>
<keyword evidence="12" id="KW-1015">Disulfide bond</keyword>
<keyword evidence="7" id="KW-0479">Metal-binding</keyword>
<dbReference type="SMART" id="SM00631">
    <property type="entry name" value="Zn_pept"/>
    <property type="match status" value="1"/>
</dbReference>
<comment type="cofactor">
    <cofactor evidence="1">
        <name>Zn(2+)</name>
        <dbReference type="ChEBI" id="CHEBI:29105"/>
    </cofactor>
</comment>
<feature type="region of interest" description="Disordered" evidence="17">
    <location>
        <begin position="167"/>
        <end position="189"/>
    </location>
</feature>
<dbReference type="Proteomes" id="UP000309340">
    <property type="component" value="Unassembled WGS sequence"/>
</dbReference>
<feature type="signal peptide" evidence="18">
    <location>
        <begin position="1"/>
        <end position="21"/>
    </location>
</feature>
<dbReference type="GO" id="GO:0006508">
    <property type="term" value="P:proteolysis"/>
    <property type="evidence" value="ECO:0007669"/>
    <property type="project" value="UniProtKB-KW"/>
</dbReference>
<dbReference type="SUPFAM" id="SSF53187">
    <property type="entry name" value="Zn-dependent exopeptidases"/>
    <property type="match status" value="1"/>
</dbReference>
<evidence type="ECO:0000256" key="9">
    <source>
        <dbReference type="ARBA" id="ARBA00022801"/>
    </source>
</evidence>
<dbReference type="InterPro" id="IPR000834">
    <property type="entry name" value="Peptidase_M14"/>
</dbReference>
<evidence type="ECO:0000256" key="3">
    <source>
        <dbReference type="ARBA" id="ARBA00005988"/>
    </source>
</evidence>
<dbReference type="PANTHER" id="PTHR11705">
    <property type="entry name" value="PROTEASE FAMILY M14 CARBOXYPEPTIDASE A,B"/>
    <property type="match status" value="1"/>
</dbReference>
<feature type="chain" id="PRO_5020734945" description="Inactive metallocarboxypeptidase ECM14" evidence="18">
    <location>
        <begin position="22"/>
        <end position="592"/>
    </location>
</feature>
<evidence type="ECO:0000256" key="4">
    <source>
        <dbReference type="ARBA" id="ARBA00022525"/>
    </source>
</evidence>
<dbReference type="GO" id="GO:0008270">
    <property type="term" value="F:zinc ion binding"/>
    <property type="evidence" value="ECO:0007669"/>
    <property type="project" value="InterPro"/>
</dbReference>
<comment type="similarity">
    <text evidence="3 16">Belongs to the peptidase M14 family.</text>
</comment>
<evidence type="ECO:0000256" key="6">
    <source>
        <dbReference type="ARBA" id="ARBA00022670"/>
    </source>
</evidence>
<dbReference type="EMBL" id="NAJQ01000025">
    <property type="protein sequence ID" value="TKA82804.1"/>
    <property type="molecule type" value="Genomic_DNA"/>
</dbReference>
<keyword evidence="5" id="KW-0121">Carboxypeptidase</keyword>
<keyword evidence="21" id="KW-1185">Reference proteome</keyword>
<keyword evidence="6" id="KW-0645">Protease</keyword>
<evidence type="ECO:0000256" key="10">
    <source>
        <dbReference type="ARBA" id="ARBA00022833"/>
    </source>
</evidence>
<evidence type="ECO:0000256" key="11">
    <source>
        <dbReference type="ARBA" id="ARBA00023049"/>
    </source>
</evidence>
<organism evidence="20 21">
    <name type="scientific">Friedmanniomyces simplex</name>
    <dbReference type="NCBI Taxonomy" id="329884"/>
    <lineage>
        <taxon>Eukaryota</taxon>
        <taxon>Fungi</taxon>
        <taxon>Dikarya</taxon>
        <taxon>Ascomycota</taxon>
        <taxon>Pezizomycotina</taxon>
        <taxon>Dothideomycetes</taxon>
        <taxon>Dothideomycetidae</taxon>
        <taxon>Mycosphaerellales</taxon>
        <taxon>Teratosphaeriaceae</taxon>
        <taxon>Friedmanniomyces</taxon>
    </lineage>
</organism>
<keyword evidence="10" id="KW-0862">Zinc</keyword>
<protein>
    <recommendedName>
        <fullName evidence="14">Inactive metallocarboxypeptidase ECM14</fullName>
    </recommendedName>
    <alternativeName>
        <fullName evidence="15">Inactive metallocarboxypeptidase ecm14</fullName>
    </alternativeName>
</protein>
<evidence type="ECO:0000256" key="15">
    <source>
        <dbReference type="ARBA" id="ARBA00026213"/>
    </source>
</evidence>
<keyword evidence="9" id="KW-0378">Hydrolase</keyword>
<dbReference type="OrthoDB" id="3626597at2759"/>
<dbReference type="PRINTS" id="PR00765">
    <property type="entry name" value="CRBOXYPTASEA"/>
</dbReference>
<sequence length="592" mass="65738">MRLHAALLALPATFLVTLVVAVPSPAAYVEHQHHFSALANPPRSRWRTLSDRLIVSIWGANSYDKHAGDSTSRGDRIAPSHTLARYGGDVVLRFNISTAEEARSLAEAADTLLLDVWEFRRDWVDIRLSKDIVAPLLGLLPQSLQRSHTPLLRERELAQAIYDTYPAPRGHAPQTPTTPPSHLHDRPFSASLQQDNGESNIFFADYQPLSVVEPWLRLLASLFTTHVRPVTIGLSAQGRAISGLRVGVHPTNADDPKPPKRKTILITGGLHAREWISTSTVNYVAYSLITSYGKVPSITRLLEAFDFVFLPTLNPDGYVHTWTTDRLWRKNRQQTSLRFCPGIDLDRSFPFHWDDGDITTRGNPCSESFAGESPFAATESRALADWAKNESESNNVDFVAFLDLHSYSQQIQYPYAYSCADTPPGLENLEEVAMGLSKAIRGASGHAYEVMPACEGNVAATTTTSPSSDKTQQQQHPQRVKLRDRGTYGFLLPRGEIVPTGREVLGAVVYLGGFLSDAYGLGGTGTLERAEVEEEEVAHGVLGDVAESSVASESAHEELDDEWVVVAEEDEEEDEKLRVDDVQWELRRRRRR</sequence>
<dbReference type="GO" id="GO:0005576">
    <property type="term" value="C:extracellular region"/>
    <property type="evidence" value="ECO:0007669"/>
    <property type="project" value="UniProtKB-SubCell"/>
</dbReference>
<keyword evidence="8 18" id="KW-0732">Signal</keyword>
<dbReference type="FunFam" id="3.40.630.10:FF:000084">
    <property type="entry name" value="Carboxypeptidase B2"/>
    <property type="match status" value="1"/>
</dbReference>
<evidence type="ECO:0000313" key="20">
    <source>
        <dbReference type="EMBL" id="TKA82804.1"/>
    </source>
</evidence>
<keyword evidence="4" id="KW-0964">Secreted</keyword>
<evidence type="ECO:0000256" key="5">
    <source>
        <dbReference type="ARBA" id="ARBA00022645"/>
    </source>
</evidence>
<comment type="subcellular location">
    <subcellularLocation>
        <location evidence="2">Secreted</location>
    </subcellularLocation>
</comment>
<evidence type="ECO:0000256" key="12">
    <source>
        <dbReference type="ARBA" id="ARBA00023157"/>
    </source>
</evidence>
<feature type="domain" description="Peptidase M14" evidence="19">
    <location>
        <begin position="205"/>
        <end position="515"/>
    </location>
</feature>
<dbReference type="InterPro" id="IPR057246">
    <property type="entry name" value="CARBOXYPEPT_ZN_1"/>
</dbReference>
<evidence type="ECO:0000256" key="18">
    <source>
        <dbReference type="SAM" id="SignalP"/>
    </source>
</evidence>
<evidence type="ECO:0000256" key="2">
    <source>
        <dbReference type="ARBA" id="ARBA00004613"/>
    </source>
</evidence>
<evidence type="ECO:0000256" key="8">
    <source>
        <dbReference type="ARBA" id="ARBA00022729"/>
    </source>
</evidence>
<dbReference type="CDD" id="cd03860">
    <property type="entry name" value="M14_CP_A-B_like"/>
    <property type="match status" value="1"/>
</dbReference>
<evidence type="ECO:0000256" key="16">
    <source>
        <dbReference type="PROSITE-ProRule" id="PRU01379"/>
    </source>
</evidence>
<dbReference type="PROSITE" id="PS00132">
    <property type="entry name" value="CARBOXYPEPT_ZN_1"/>
    <property type="match status" value="1"/>
</dbReference>
<comment type="caution">
    <text evidence="20">The sequence shown here is derived from an EMBL/GenBank/DDBJ whole genome shotgun (WGS) entry which is preliminary data.</text>
</comment>